<dbReference type="Pfam" id="PF03150">
    <property type="entry name" value="CCP_MauG"/>
    <property type="match status" value="1"/>
</dbReference>
<sequence length="320" mass="35117">MARSFYQVILLSAVLWAAPALSDLQERDAARVELGRKLFSDPLLSSDRTVSCASCHKPEKAFADDVAFSVGVGGAKGERNTPTLLNVGGRTSMFWDGRAETLEDQAIFPIENPIEMNLPIAEAIQRLEASADYKQLFAVAYEGKITPRTVGRALAAFQKTLKSFDTPYDSFNLGDDSAISASAKRGRLLFIGRAKCADCHSGNDFTSERFRNIGLFDGAQLSDRGRGKVTGNPADDGQFKVPTLRNVAVTAPYMHNGMFKTLREVISYYSEPDKVVPGQKGRDASMGEPLRLTPEEIEDIESFLRTLTDRRFTAQATSAR</sequence>
<evidence type="ECO:0000256" key="5">
    <source>
        <dbReference type="ARBA" id="ARBA00022764"/>
    </source>
</evidence>
<protein>
    <submittedName>
        <fullName evidence="11">Cytochrome-c peroxidase</fullName>
    </submittedName>
</protein>
<feature type="domain" description="Cytochrome c" evidence="10">
    <location>
        <begin position="30"/>
        <end position="144"/>
    </location>
</feature>
<dbReference type="Proteomes" id="UP001595904">
    <property type="component" value="Unassembled WGS sequence"/>
</dbReference>
<dbReference type="InterPro" id="IPR026259">
    <property type="entry name" value="MauG/Cytc_peroxidase"/>
</dbReference>
<organism evidence="11 12">
    <name type="scientific">Steroidobacter flavus</name>
    <dbReference type="NCBI Taxonomy" id="1842136"/>
    <lineage>
        <taxon>Bacteria</taxon>
        <taxon>Pseudomonadati</taxon>
        <taxon>Pseudomonadota</taxon>
        <taxon>Gammaproteobacteria</taxon>
        <taxon>Steroidobacterales</taxon>
        <taxon>Steroidobacteraceae</taxon>
        <taxon>Steroidobacter</taxon>
    </lineage>
</organism>
<keyword evidence="7 8" id="KW-0408">Iron</keyword>
<evidence type="ECO:0000256" key="1">
    <source>
        <dbReference type="ARBA" id="ARBA00004418"/>
    </source>
</evidence>
<evidence type="ECO:0000259" key="10">
    <source>
        <dbReference type="PROSITE" id="PS51007"/>
    </source>
</evidence>
<name>A0ABV8T252_9GAMM</name>
<feature type="chain" id="PRO_5047067504" evidence="9">
    <location>
        <begin position="23"/>
        <end position="320"/>
    </location>
</feature>
<keyword evidence="4 9" id="KW-0732">Signal</keyword>
<keyword evidence="3 8" id="KW-0479">Metal-binding</keyword>
<dbReference type="PIRSF" id="PIRSF000294">
    <property type="entry name" value="Cytochrome-c_peroxidase"/>
    <property type="match status" value="1"/>
</dbReference>
<evidence type="ECO:0000256" key="4">
    <source>
        <dbReference type="ARBA" id="ARBA00022729"/>
    </source>
</evidence>
<evidence type="ECO:0000256" key="8">
    <source>
        <dbReference type="PROSITE-ProRule" id="PRU00433"/>
    </source>
</evidence>
<feature type="signal peptide" evidence="9">
    <location>
        <begin position="1"/>
        <end position="22"/>
    </location>
</feature>
<evidence type="ECO:0000256" key="6">
    <source>
        <dbReference type="ARBA" id="ARBA00023002"/>
    </source>
</evidence>
<dbReference type="InterPro" id="IPR004852">
    <property type="entry name" value="Di-haem_cyt_c_peroxidsae"/>
</dbReference>
<feature type="domain" description="Cytochrome c" evidence="10">
    <location>
        <begin position="181"/>
        <end position="308"/>
    </location>
</feature>
<dbReference type="Pfam" id="PF00034">
    <property type="entry name" value="Cytochrom_C"/>
    <property type="match status" value="1"/>
</dbReference>
<evidence type="ECO:0000256" key="2">
    <source>
        <dbReference type="ARBA" id="ARBA00022617"/>
    </source>
</evidence>
<evidence type="ECO:0000313" key="11">
    <source>
        <dbReference type="EMBL" id="MFC4313933.1"/>
    </source>
</evidence>
<accession>A0ABV8T252</accession>
<dbReference type="RefSeq" id="WP_380604699.1">
    <property type="nucleotide sequence ID" value="NZ_JBHSDU010000015.1"/>
</dbReference>
<keyword evidence="2 8" id="KW-0349">Heme</keyword>
<dbReference type="InterPro" id="IPR009056">
    <property type="entry name" value="Cyt_c-like_dom"/>
</dbReference>
<dbReference type="PANTHER" id="PTHR30600:SF10">
    <property type="entry name" value="BLL6722 PROTEIN"/>
    <property type="match status" value="1"/>
</dbReference>
<keyword evidence="5" id="KW-0574">Periplasm</keyword>
<keyword evidence="6" id="KW-0560">Oxidoreductase</keyword>
<dbReference type="EMBL" id="JBHSDU010000015">
    <property type="protein sequence ID" value="MFC4313933.1"/>
    <property type="molecule type" value="Genomic_DNA"/>
</dbReference>
<reference evidence="12" key="1">
    <citation type="journal article" date="2019" name="Int. J. Syst. Evol. Microbiol.">
        <title>The Global Catalogue of Microorganisms (GCM) 10K type strain sequencing project: providing services to taxonomists for standard genome sequencing and annotation.</title>
        <authorList>
            <consortium name="The Broad Institute Genomics Platform"/>
            <consortium name="The Broad Institute Genome Sequencing Center for Infectious Disease"/>
            <person name="Wu L."/>
            <person name="Ma J."/>
        </authorList>
    </citation>
    <scope>NUCLEOTIDE SEQUENCE [LARGE SCALE GENOMIC DNA]</scope>
    <source>
        <strain evidence="12">CGMCC 1.10759</strain>
    </source>
</reference>
<dbReference type="SUPFAM" id="SSF46626">
    <property type="entry name" value="Cytochrome c"/>
    <property type="match status" value="2"/>
</dbReference>
<keyword evidence="12" id="KW-1185">Reference proteome</keyword>
<dbReference type="PROSITE" id="PS51007">
    <property type="entry name" value="CYTC"/>
    <property type="match status" value="2"/>
</dbReference>
<evidence type="ECO:0000313" key="12">
    <source>
        <dbReference type="Proteomes" id="UP001595904"/>
    </source>
</evidence>
<evidence type="ECO:0000256" key="9">
    <source>
        <dbReference type="SAM" id="SignalP"/>
    </source>
</evidence>
<comment type="caution">
    <text evidence="11">The sequence shown here is derived from an EMBL/GenBank/DDBJ whole genome shotgun (WGS) entry which is preliminary data.</text>
</comment>
<keyword evidence="11" id="KW-0575">Peroxidase</keyword>
<evidence type="ECO:0000256" key="3">
    <source>
        <dbReference type="ARBA" id="ARBA00022723"/>
    </source>
</evidence>
<dbReference type="InterPro" id="IPR051395">
    <property type="entry name" value="Cytochrome_c_Peroxidase/MauG"/>
</dbReference>
<dbReference type="PANTHER" id="PTHR30600">
    <property type="entry name" value="CYTOCHROME C PEROXIDASE-RELATED"/>
    <property type="match status" value="1"/>
</dbReference>
<dbReference type="InterPro" id="IPR036909">
    <property type="entry name" value="Cyt_c-like_dom_sf"/>
</dbReference>
<comment type="subcellular location">
    <subcellularLocation>
        <location evidence="1">Periplasm</location>
    </subcellularLocation>
</comment>
<dbReference type="Gene3D" id="1.10.760.10">
    <property type="entry name" value="Cytochrome c-like domain"/>
    <property type="match status" value="2"/>
</dbReference>
<gene>
    <name evidence="11" type="ORF">ACFPN2_32970</name>
</gene>
<evidence type="ECO:0000256" key="7">
    <source>
        <dbReference type="ARBA" id="ARBA00023004"/>
    </source>
</evidence>
<proteinExistence type="predicted"/>
<dbReference type="GO" id="GO:0004601">
    <property type="term" value="F:peroxidase activity"/>
    <property type="evidence" value="ECO:0007669"/>
    <property type="project" value="UniProtKB-KW"/>
</dbReference>